<feature type="signal peptide" evidence="1">
    <location>
        <begin position="1"/>
        <end position="26"/>
    </location>
</feature>
<evidence type="ECO:0000256" key="1">
    <source>
        <dbReference type="SAM" id="SignalP"/>
    </source>
</evidence>
<accession>A0ABX8CT48</accession>
<gene>
    <name evidence="2" type="ORF">KHQ06_09160</name>
</gene>
<dbReference type="EMBL" id="CP074371">
    <property type="protein sequence ID" value="QVI23072.1"/>
    <property type="molecule type" value="Genomic_DNA"/>
</dbReference>
<dbReference type="GeneID" id="300988038"/>
<dbReference type="Proteomes" id="UP000683310">
    <property type="component" value="Chromosome"/>
</dbReference>
<reference evidence="2 3" key="1">
    <citation type="submission" date="2021-04" db="EMBL/GenBank/DDBJ databases">
        <title>Nocardia tengchongensis.</title>
        <authorList>
            <person name="Zhuang k."/>
            <person name="Ran Y."/>
            <person name="Li W."/>
        </authorList>
    </citation>
    <scope>NUCLEOTIDE SEQUENCE [LARGE SCALE GENOMIC DNA]</scope>
    <source>
        <strain evidence="2 3">CFH S0057</strain>
    </source>
</reference>
<proteinExistence type="predicted"/>
<keyword evidence="1" id="KW-0732">Signal</keyword>
<feature type="chain" id="PRO_5045973410" description="Secreted protein" evidence="1">
    <location>
        <begin position="27"/>
        <end position="79"/>
    </location>
</feature>
<evidence type="ECO:0008006" key="4">
    <source>
        <dbReference type="Google" id="ProtNLM"/>
    </source>
</evidence>
<name>A0ABX8CT48_9NOCA</name>
<evidence type="ECO:0000313" key="2">
    <source>
        <dbReference type="EMBL" id="QVI23072.1"/>
    </source>
</evidence>
<evidence type="ECO:0000313" key="3">
    <source>
        <dbReference type="Proteomes" id="UP000683310"/>
    </source>
</evidence>
<keyword evidence="3" id="KW-1185">Reference proteome</keyword>
<dbReference type="RefSeq" id="WP_213559148.1">
    <property type="nucleotide sequence ID" value="NZ_JBFAJM010000001.1"/>
</dbReference>
<organism evidence="2 3">
    <name type="scientific">Nocardia tengchongensis</name>
    <dbReference type="NCBI Taxonomy" id="2055889"/>
    <lineage>
        <taxon>Bacteria</taxon>
        <taxon>Bacillati</taxon>
        <taxon>Actinomycetota</taxon>
        <taxon>Actinomycetes</taxon>
        <taxon>Mycobacteriales</taxon>
        <taxon>Nocardiaceae</taxon>
        <taxon>Nocardia</taxon>
    </lineage>
</organism>
<sequence>MKRVTVGLIAMCGIALGAGLSPAALAEAPSAAAPVADAPGVSSSGIPAVTVLQTLLKCLTSGSADPGTPGSTHTGCLNS</sequence>
<protein>
    <recommendedName>
        <fullName evidence="4">Secreted protein</fullName>
    </recommendedName>
</protein>